<organism evidence="2 3">
    <name type="scientific">Aureococcus anophagefferens</name>
    <name type="common">Harmful bloom alga</name>
    <dbReference type="NCBI Taxonomy" id="44056"/>
    <lineage>
        <taxon>Eukaryota</taxon>
        <taxon>Sar</taxon>
        <taxon>Stramenopiles</taxon>
        <taxon>Ochrophyta</taxon>
        <taxon>Pelagophyceae</taxon>
        <taxon>Pelagomonadales</taxon>
        <taxon>Pelagomonadaceae</taxon>
        <taxon>Aureococcus</taxon>
    </lineage>
</organism>
<keyword evidence="3" id="KW-1185">Reference proteome</keyword>
<sequence length="141" mass="15173">MFADDEEVMLDETSDVIVSDESPAPAEDFPDLDDDVGASGSGSGRADDRRFWRPSASSEVTGRSGKRARAVCGLSEAPRSPPKLTTQNDVDGDIADVSWVDVNAALLLLERKRRAALRRAVLIFAADERALATQATRDQAP</sequence>
<feature type="compositionally biased region" description="Acidic residues" evidence="1">
    <location>
        <begin position="1"/>
        <end position="14"/>
    </location>
</feature>
<gene>
    <name evidence="2" type="ORF">SO694_00008040</name>
</gene>
<evidence type="ECO:0000313" key="3">
    <source>
        <dbReference type="Proteomes" id="UP001363151"/>
    </source>
</evidence>
<evidence type="ECO:0000313" key="2">
    <source>
        <dbReference type="EMBL" id="KAK7254048.1"/>
    </source>
</evidence>
<evidence type="ECO:0000256" key="1">
    <source>
        <dbReference type="SAM" id="MobiDB-lite"/>
    </source>
</evidence>
<dbReference type="Proteomes" id="UP001363151">
    <property type="component" value="Unassembled WGS sequence"/>
</dbReference>
<proteinExistence type="predicted"/>
<dbReference type="EMBL" id="JBBJCI010000032">
    <property type="protein sequence ID" value="KAK7254048.1"/>
    <property type="molecule type" value="Genomic_DNA"/>
</dbReference>
<accession>A0ABR1GE44</accession>
<feature type="region of interest" description="Disordered" evidence="1">
    <location>
        <begin position="1"/>
        <end position="90"/>
    </location>
</feature>
<reference evidence="2 3" key="1">
    <citation type="submission" date="2024-03" db="EMBL/GenBank/DDBJ databases">
        <title>Aureococcus anophagefferens CCMP1851 and Kratosvirus quantuckense: Draft genome of a second virus-susceptible host strain in the model system.</title>
        <authorList>
            <person name="Chase E."/>
            <person name="Truchon A.R."/>
            <person name="Schepens W."/>
            <person name="Wilhelm S.W."/>
        </authorList>
    </citation>
    <scope>NUCLEOTIDE SEQUENCE [LARGE SCALE GENOMIC DNA]</scope>
    <source>
        <strain evidence="2 3">CCMP1851</strain>
    </source>
</reference>
<name>A0ABR1GE44_AURAN</name>
<protein>
    <submittedName>
        <fullName evidence="2">Uncharacterized protein</fullName>
    </submittedName>
</protein>
<comment type="caution">
    <text evidence="2">The sequence shown here is derived from an EMBL/GenBank/DDBJ whole genome shotgun (WGS) entry which is preliminary data.</text>
</comment>